<evidence type="ECO:0000256" key="3">
    <source>
        <dbReference type="ARBA" id="ARBA00023125"/>
    </source>
</evidence>
<dbReference type="CDD" id="cd08411">
    <property type="entry name" value="PBP2_OxyR"/>
    <property type="match status" value="1"/>
</dbReference>
<dbReference type="GO" id="GO:0032993">
    <property type="term" value="C:protein-DNA complex"/>
    <property type="evidence" value="ECO:0007669"/>
    <property type="project" value="TreeGrafter"/>
</dbReference>
<dbReference type="GO" id="GO:0003677">
    <property type="term" value="F:DNA binding"/>
    <property type="evidence" value="ECO:0007669"/>
    <property type="project" value="UniProtKB-KW"/>
</dbReference>
<dbReference type="FunFam" id="1.10.10.10:FF:000001">
    <property type="entry name" value="LysR family transcriptional regulator"/>
    <property type="match status" value="1"/>
</dbReference>
<dbReference type="Gene3D" id="3.40.190.10">
    <property type="entry name" value="Periplasmic binding protein-like II"/>
    <property type="match status" value="2"/>
</dbReference>
<dbReference type="PRINTS" id="PR00039">
    <property type="entry name" value="HTHLYSR"/>
</dbReference>
<dbReference type="PROSITE" id="PS50931">
    <property type="entry name" value="HTH_LYSR"/>
    <property type="match status" value="1"/>
</dbReference>
<dbReference type="Pfam" id="PF03466">
    <property type="entry name" value="LysR_substrate"/>
    <property type="match status" value="1"/>
</dbReference>
<protein>
    <submittedName>
        <fullName evidence="7">LysR family transcriptional regulator</fullName>
    </submittedName>
</protein>
<evidence type="ECO:0000256" key="1">
    <source>
        <dbReference type="ARBA" id="ARBA00009437"/>
    </source>
</evidence>
<organism evidence="7 8">
    <name type="scientific">Pontimicrobium aquaticum</name>
    <dbReference type="NCBI Taxonomy" id="2565367"/>
    <lineage>
        <taxon>Bacteria</taxon>
        <taxon>Pseudomonadati</taxon>
        <taxon>Bacteroidota</taxon>
        <taxon>Flavobacteriia</taxon>
        <taxon>Flavobacteriales</taxon>
        <taxon>Flavobacteriaceae</taxon>
        <taxon>Pontimicrobium</taxon>
    </lineage>
</organism>
<evidence type="ECO:0000259" key="6">
    <source>
        <dbReference type="PROSITE" id="PS50931"/>
    </source>
</evidence>
<feature type="domain" description="HTH lysR-type" evidence="6">
    <location>
        <begin position="1"/>
        <end position="58"/>
    </location>
</feature>
<keyword evidence="4" id="KW-0010">Activator</keyword>
<dbReference type="RefSeq" id="WP_136842162.1">
    <property type="nucleotide sequence ID" value="NZ_SUPL01000003.1"/>
</dbReference>
<dbReference type="Pfam" id="PF00126">
    <property type="entry name" value="HTH_1"/>
    <property type="match status" value="1"/>
</dbReference>
<dbReference type="OrthoDB" id="9803735at2"/>
<dbReference type="InterPro" id="IPR005119">
    <property type="entry name" value="LysR_subst-bd"/>
</dbReference>
<dbReference type="GO" id="GO:0003700">
    <property type="term" value="F:DNA-binding transcription factor activity"/>
    <property type="evidence" value="ECO:0007669"/>
    <property type="project" value="InterPro"/>
</dbReference>
<evidence type="ECO:0000256" key="4">
    <source>
        <dbReference type="ARBA" id="ARBA00023159"/>
    </source>
</evidence>
<dbReference type="PANTHER" id="PTHR30346">
    <property type="entry name" value="TRANSCRIPTIONAL DUAL REGULATOR HCAR-RELATED"/>
    <property type="match status" value="1"/>
</dbReference>
<accession>A0A4U0EWA8</accession>
<dbReference type="PANTHER" id="PTHR30346:SF26">
    <property type="entry name" value="HYDROGEN PEROXIDE-INDUCIBLE GENES ACTIVATOR"/>
    <property type="match status" value="1"/>
</dbReference>
<dbReference type="SUPFAM" id="SSF46785">
    <property type="entry name" value="Winged helix' DNA-binding domain"/>
    <property type="match status" value="1"/>
</dbReference>
<evidence type="ECO:0000313" key="8">
    <source>
        <dbReference type="Proteomes" id="UP000307657"/>
    </source>
</evidence>
<keyword evidence="5" id="KW-0804">Transcription</keyword>
<gene>
    <name evidence="7" type="ORF">E5167_06095</name>
</gene>
<dbReference type="Proteomes" id="UP000307657">
    <property type="component" value="Unassembled WGS sequence"/>
</dbReference>
<keyword evidence="3" id="KW-0238">DNA-binding</keyword>
<keyword evidence="2" id="KW-0805">Transcription regulation</keyword>
<proteinExistence type="inferred from homology"/>
<dbReference type="Gene3D" id="1.10.10.10">
    <property type="entry name" value="Winged helix-like DNA-binding domain superfamily/Winged helix DNA-binding domain"/>
    <property type="match status" value="1"/>
</dbReference>
<dbReference type="InterPro" id="IPR000847">
    <property type="entry name" value="LysR_HTH_N"/>
</dbReference>
<reference evidence="7 8" key="1">
    <citation type="submission" date="2019-04" db="EMBL/GenBank/DDBJ databases">
        <title>Lacinutrix sp. nov., isolated from marine water.</title>
        <authorList>
            <person name="Kim W."/>
        </authorList>
    </citation>
    <scope>NUCLEOTIDE SEQUENCE [LARGE SCALE GENOMIC DNA]</scope>
    <source>
        <strain evidence="7 8">CAU 1491</strain>
    </source>
</reference>
<comment type="similarity">
    <text evidence="1">Belongs to the LysR transcriptional regulatory family.</text>
</comment>
<keyword evidence="8" id="KW-1185">Reference proteome</keyword>
<evidence type="ECO:0000256" key="5">
    <source>
        <dbReference type="ARBA" id="ARBA00023163"/>
    </source>
</evidence>
<sequence length="312" mass="35508">MTITQLYYVLAVAEHQNFTKAAEKCFVTQPTLSMQIQKLEDQLDIQIFDRSKKPIELTEVGKKIVSQAKNIVNEADRIKDIVDQQKGFIGGEFRLGIIPTVMPTLLPMFLKTFIKRYPKVKLKIEELTTDEIIQRINDGHLDAAIAATPLENESVKERPLYYEPFVSYIPKEHRLASKKKIDTTDLEIEDMLLLEDGHCFRDGVINLCKSFKQQDDDNFQLESGSIETLVKLSNEGLGMTLLPYLNTLDIKESEKSNLHHFNDPVPAREVSIIYHKSELKMQIIEALHTVISGIIRGAIAFQNVNIISPLAK</sequence>
<dbReference type="SUPFAM" id="SSF53850">
    <property type="entry name" value="Periplasmic binding protein-like II"/>
    <property type="match status" value="1"/>
</dbReference>
<dbReference type="InterPro" id="IPR036388">
    <property type="entry name" value="WH-like_DNA-bd_sf"/>
</dbReference>
<comment type="caution">
    <text evidence="7">The sequence shown here is derived from an EMBL/GenBank/DDBJ whole genome shotgun (WGS) entry which is preliminary data.</text>
</comment>
<dbReference type="AlphaFoldDB" id="A0A4U0EWA8"/>
<dbReference type="InterPro" id="IPR036390">
    <property type="entry name" value="WH_DNA-bd_sf"/>
</dbReference>
<name>A0A4U0EWA8_9FLAO</name>
<evidence type="ECO:0000256" key="2">
    <source>
        <dbReference type="ARBA" id="ARBA00023015"/>
    </source>
</evidence>
<evidence type="ECO:0000313" key="7">
    <source>
        <dbReference type="EMBL" id="TJY36237.1"/>
    </source>
</evidence>
<dbReference type="EMBL" id="SUPL01000003">
    <property type="protein sequence ID" value="TJY36237.1"/>
    <property type="molecule type" value="Genomic_DNA"/>
</dbReference>